<dbReference type="Pfam" id="PF07522">
    <property type="entry name" value="DRMBL"/>
    <property type="match status" value="1"/>
</dbReference>
<name>A0AAD3Y4N6_NEPGR</name>
<evidence type="ECO:0000256" key="4">
    <source>
        <dbReference type="ARBA" id="ARBA00023204"/>
    </source>
</evidence>
<evidence type="ECO:0000313" key="9">
    <source>
        <dbReference type="Proteomes" id="UP001279734"/>
    </source>
</evidence>
<evidence type="ECO:0000313" key="8">
    <source>
        <dbReference type="EMBL" id="GMH27224.1"/>
    </source>
</evidence>
<feature type="domain" description="DNA repair metallo-beta-lactamase" evidence="7">
    <location>
        <begin position="102"/>
        <end position="205"/>
    </location>
</feature>
<dbReference type="InterPro" id="IPR011084">
    <property type="entry name" value="DRMBL"/>
</dbReference>
<dbReference type="Proteomes" id="UP001279734">
    <property type="component" value="Unassembled WGS sequence"/>
</dbReference>
<protein>
    <recommendedName>
        <fullName evidence="7">DNA repair metallo-beta-lactamase domain-containing protein</fullName>
    </recommendedName>
</protein>
<dbReference type="FunFam" id="3.40.50.12650:FF:000006">
    <property type="entry name" value="DNA ligase"/>
    <property type="match status" value="1"/>
</dbReference>
<dbReference type="SUPFAM" id="SSF56281">
    <property type="entry name" value="Metallo-hydrolase/oxidoreductase"/>
    <property type="match status" value="1"/>
</dbReference>
<accession>A0AAD3Y4N6</accession>
<evidence type="ECO:0000256" key="3">
    <source>
        <dbReference type="ARBA" id="ARBA00022763"/>
    </source>
</evidence>
<dbReference type="GO" id="GO:0003684">
    <property type="term" value="F:damaged DNA binding"/>
    <property type="evidence" value="ECO:0007669"/>
    <property type="project" value="TreeGrafter"/>
</dbReference>
<evidence type="ECO:0000259" key="7">
    <source>
        <dbReference type="Pfam" id="PF07522"/>
    </source>
</evidence>
<comment type="caution">
    <text evidence="8">The sequence shown here is derived from an EMBL/GenBank/DDBJ whole genome shotgun (WGS) entry which is preliminary data.</text>
</comment>
<dbReference type="AlphaFoldDB" id="A0AAD3Y4N6"/>
<evidence type="ECO:0000256" key="6">
    <source>
        <dbReference type="SAM" id="MobiDB-lite"/>
    </source>
</evidence>
<keyword evidence="4" id="KW-0234">DNA repair</keyword>
<proteinExistence type="inferred from homology"/>
<reference evidence="8" key="1">
    <citation type="submission" date="2023-05" db="EMBL/GenBank/DDBJ databases">
        <title>Nepenthes gracilis genome sequencing.</title>
        <authorList>
            <person name="Fukushima K."/>
        </authorList>
    </citation>
    <scope>NUCLEOTIDE SEQUENCE</scope>
    <source>
        <strain evidence="8">SING2019-196</strain>
    </source>
</reference>
<dbReference type="GO" id="GO:0006303">
    <property type="term" value="P:double-strand break repair via nonhomologous end joining"/>
    <property type="evidence" value="ECO:0007669"/>
    <property type="project" value="TreeGrafter"/>
</dbReference>
<feature type="region of interest" description="Disordered" evidence="6">
    <location>
        <begin position="395"/>
        <end position="423"/>
    </location>
</feature>
<keyword evidence="3" id="KW-0227">DNA damage</keyword>
<organism evidence="8 9">
    <name type="scientific">Nepenthes gracilis</name>
    <name type="common">Slender pitcher plant</name>
    <dbReference type="NCBI Taxonomy" id="150966"/>
    <lineage>
        <taxon>Eukaryota</taxon>
        <taxon>Viridiplantae</taxon>
        <taxon>Streptophyta</taxon>
        <taxon>Embryophyta</taxon>
        <taxon>Tracheophyta</taxon>
        <taxon>Spermatophyta</taxon>
        <taxon>Magnoliopsida</taxon>
        <taxon>eudicotyledons</taxon>
        <taxon>Gunneridae</taxon>
        <taxon>Pentapetalae</taxon>
        <taxon>Caryophyllales</taxon>
        <taxon>Nepenthaceae</taxon>
        <taxon>Nepenthes</taxon>
    </lineage>
</organism>
<sequence length="423" mass="48002">MKLEPNLNEFIGCDAVFLDTTYCNPKFVFPSQEESIDYVVSVVERIGAENRAAAKSVLFLVATYVIGKEKILVEISRRCNCRIHVDSRKMAVLRALGCGYDCVFTEDELATDVHVVGWNVLGETWPYFRPNFSNMKEIMVEKGYSKVAGFVPTGWTYEVKRNKFAVRTKDCFEIHLVPYSEHSNFEELREYVRYLKPKRVIPTVGSDVENTDNKHASKMQKYFAGLVDEMANKREFLIGFHCASCRNDVKIVDDLNVGVNSSSEHLEVVEHPKMEFSDGTDPETVACSSTFVHELGSQDSTLLNDREIQDVVQELRDCLPIWVTHDQILELVKICGKNVVEAVSYFYEHETEFYEQSRACSNPSFTSQFPSTKDFASGLNHGSSERSLQKVAEVSQNQSCKSLNLKHSVGRSISPGKEEKSRQ</sequence>
<comment type="similarity">
    <text evidence="2">Belongs to the DNA repair metallo-beta-lactamase (DRMBL) family.</text>
</comment>
<gene>
    <name evidence="8" type="ORF">Nepgr_029067</name>
</gene>
<dbReference type="GO" id="GO:0035312">
    <property type="term" value="F:5'-3' DNA exonuclease activity"/>
    <property type="evidence" value="ECO:0007669"/>
    <property type="project" value="TreeGrafter"/>
</dbReference>
<dbReference type="InterPro" id="IPR036866">
    <property type="entry name" value="RibonucZ/Hydroxyglut_hydro"/>
</dbReference>
<dbReference type="GO" id="GO:0036297">
    <property type="term" value="P:interstrand cross-link repair"/>
    <property type="evidence" value="ECO:0007669"/>
    <property type="project" value="TreeGrafter"/>
</dbReference>
<dbReference type="Gene3D" id="3.40.50.12650">
    <property type="match status" value="1"/>
</dbReference>
<dbReference type="GO" id="GO:0005634">
    <property type="term" value="C:nucleus"/>
    <property type="evidence" value="ECO:0007669"/>
    <property type="project" value="UniProtKB-SubCell"/>
</dbReference>
<comment type="subcellular location">
    <subcellularLocation>
        <location evidence="1">Nucleus</location>
    </subcellularLocation>
</comment>
<dbReference type="PANTHER" id="PTHR23240:SF35">
    <property type="entry name" value="DNA REPAIR METALLO-BETA-LACTAMASE FAMILY PROTEIN-RELATED"/>
    <property type="match status" value="1"/>
</dbReference>
<evidence type="ECO:0000256" key="2">
    <source>
        <dbReference type="ARBA" id="ARBA00010304"/>
    </source>
</evidence>
<dbReference type="EMBL" id="BSYO01000032">
    <property type="protein sequence ID" value="GMH27224.1"/>
    <property type="molecule type" value="Genomic_DNA"/>
</dbReference>
<evidence type="ECO:0000256" key="1">
    <source>
        <dbReference type="ARBA" id="ARBA00004123"/>
    </source>
</evidence>
<keyword evidence="9" id="KW-1185">Reference proteome</keyword>
<evidence type="ECO:0000256" key="5">
    <source>
        <dbReference type="ARBA" id="ARBA00023242"/>
    </source>
</evidence>
<keyword evidence="5" id="KW-0539">Nucleus</keyword>
<dbReference type="PANTHER" id="PTHR23240">
    <property type="entry name" value="DNA CROSS-LINK REPAIR PROTEIN PSO2/SNM1-RELATED"/>
    <property type="match status" value="1"/>
</dbReference>